<evidence type="ECO:0000313" key="4">
    <source>
        <dbReference type="Proteomes" id="UP001596011"/>
    </source>
</evidence>
<keyword evidence="3" id="KW-0012">Acyltransferase</keyword>
<dbReference type="GO" id="GO:0016746">
    <property type="term" value="F:acyltransferase activity"/>
    <property type="evidence" value="ECO:0007669"/>
    <property type="project" value="UniProtKB-KW"/>
</dbReference>
<dbReference type="EMBL" id="JBHSFI010000003">
    <property type="protein sequence ID" value="MFC4628750.1"/>
    <property type="molecule type" value="Genomic_DNA"/>
</dbReference>
<evidence type="ECO:0000313" key="3">
    <source>
        <dbReference type="EMBL" id="MFC4628750.1"/>
    </source>
</evidence>
<organism evidence="3 4">
    <name type="scientific">Promicromonospora alba</name>
    <dbReference type="NCBI Taxonomy" id="1616110"/>
    <lineage>
        <taxon>Bacteria</taxon>
        <taxon>Bacillati</taxon>
        <taxon>Actinomycetota</taxon>
        <taxon>Actinomycetes</taxon>
        <taxon>Micrococcales</taxon>
        <taxon>Promicromonosporaceae</taxon>
        <taxon>Promicromonospora</taxon>
    </lineage>
</organism>
<dbReference type="InterPro" id="IPR016181">
    <property type="entry name" value="Acyl_CoA_acyltransferase"/>
</dbReference>
<evidence type="ECO:0000256" key="1">
    <source>
        <dbReference type="SAM" id="MobiDB-lite"/>
    </source>
</evidence>
<dbReference type="InterPro" id="IPR000182">
    <property type="entry name" value="GNAT_dom"/>
</dbReference>
<dbReference type="PANTHER" id="PTHR43415">
    <property type="entry name" value="SPERMIDINE N(1)-ACETYLTRANSFERASE"/>
    <property type="match status" value="1"/>
</dbReference>
<evidence type="ECO:0000259" key="2">
    <source>
        <dbReference type="PROSITE" id="PS51186"/>
    </source>
</evidence>
<feature type="compositionally biased region" description="Polar residues" evidence="1">
    <location>
        <begin position="82"/>
        <end position="96"/>
    </location>
</feature>
<keyword evidence="4" id="KW-1185">Reference proteome</keyword>
<dbReference type="PROSITE" id="PS51186">
    <property type="entry name" value="GNAT"/>
    <property type="match status" value="1"/>
</dbReference>
<dbReference type="Proteomes" id="UP001596011">
    <property type="component" value="Unassembled WGS sequence"/>
</dbReference>
<dbReference type="PANTHER" id="PTHR43415:SF4">
    <property type="entry name" value="N-ACETYLTRANSFERASE DOMAIN-CONTAINING PROTEIN"/>
    <property type="match status" value="1"/>
</dbReference>
<proteinExistence type="predicted"/>
<comment type="caution">
    <text evidence="3">The sequence shown here is derived from an EMBL/GenBank/DDBJ whole genome shotgun (WGS) entry which is preliminary data.</text>
</comment>
<gene>
    <name evidence="3" type="ORF">ACFO6V_10935</name>
</gene>
<feature type="region of interest" description="Disordered" evidence="1">
    <location>
        <begin position="70"/>
        <end position="111"/>
    </location>
</feature>
<feature type="domain" description="N-acetyltransferase" evidence="2">
    <location>
        <begin position="17"/>
        <end position="223"/>
    </location>
</feature>
<dbReference type="Gene3D" id="3.40.630.30">
    <property type="match status" value="1"/>
</dbReference>
<accession>A0ABV9HHH7</accession>
<dbReference type="EC" id="2.3.-.-" evidence="3"/>
<dbReference type="Pfam" id="PF13302">
    <property type="entry name" value="Acetyltransf_3"/>
    <property type="match status" value="1"/>
</dbReference>
<dbReference type="SUPFAM" id="SSF55729">
    <property type="entry name" value="Acyl-CoA N-acyltransferases (Nat)"/>
    <property type="match status" value="1"/>
</dbReference>
<reference evidence="4" key="1">
    <citation type="journal article" date="2019" name="Int. J. Syst. Evol. Microbiol.">
        <title>The Global Catalogue of Microorganisms (GCM) 10K type strain sequencing project: providing services to taxonomists for standard genome sequencing and annotation.</title>
        <authorList>
            <consortium name="The Broad Institute Genomics Platform"/>
            <consortium name="The Broad Institute Genome Sequencing Center for Infectious Disease"/>
            <person name="Wu L."/>
            <person name="Ma J."/>
        </authorList>
    </citation>
    <scope>NUCLEOTIDE SEQUENCE [LARGE SCALE GENOMIC DNA]</scope>
    <source>
        <strain evidence="4">CCUG 42722</strain>
    </source>
</reference>
<sequence>MTPEIYSRGATAAGLAVALRGWTAPDLDAFRAWLRPEHDWHRWDGPYYPVLTSAEADTFVTSLARANGLAWPPSPQPDVEHSSSCQDRGQPHSSCCAQRPGTPPSDSQALPPRRLVVDVGGELVGTVAWYWESRETEWARMGVTVYDPAVRGRGIGRTALALWTTFLFASTPWVRLDFATWSGNEAMLGVGKALGFVEEARFRQARVVDGVRHDAVVMGVLRGEWQEFPGRQSAADSRS</sequence>
<protein>
    <submittedName>
        <fullName evidence="3">GNAT family N-acetyltransferase</fullName>
        <ecNumber evidence="3">2.3.-.-</ecNumber>
    </submittedName>
</protein>
<dbReference type="CDD" id="cd04301">
    <property type="entry name" value="NAT_SF"/>
    <property type="match status" value="1"/>
</dbReference>
<name>A0ABV9HHH7_9MICO</name>
<keyword evidence="3" id="KW-0808">Transferase</keyword>
<dbReference type="RefSeq" id="WP_377135137.1">
    <property type="nucleotide sequence ID" value="NZ_JBHSFI010000003.1"/>
</dbReference>